<reference evidence="2 3" key="1">
    <citation type="submission" date="2018-06" db="EMBL/GenBank/DDBJ databases">
        <title>The Genome of Cuscuta australis (Dodder) Provides Insight into the Evolution of Plant Parasitism.</title>
        <authorList>
            <person name="Liu H."/>
        </authorList>
    </citation>
    <scope>NUCLEOTIDE SEQUENCE [LARGE SCALE GENOMIC DNA]</scope>
    <source>
        <strain evidence="3">cv. Yunnan</strain>
        <tissue evidence="2">Vines</tissue>
    </source>
</reference>
<gene>
    <name evidence="2" type="ORF">DM860_006810</name>
</gene>
<name>A0A328E8Y4_9ASTE</name>
<evidence type="ECO:0000313" key="3">
    <source>
        <dbReference type="Proteomes" id="UP000249390"/>
    </source>
</evidence>
<sequence>MESVEDEDDQCIGKLLDAKKKSSSSNNAAPKSQPKKADASQNLSSRLSLNKISDNICAYMSVYRDPLRIFYESMYQQLPESELAAIWMMESGLLPKEKAKQMFEKKQKKGKISSPAKSVAKRETKPVVVAKKNQTPSPAAAGKKGGNAEGGGGDDVVEDEAFYVSTSRTTLQRFQIRTHPRWHRVSRSKQISDRRISRIRRHPPAVAA</sequence>
<comment type="caution">
    <text evidence="2">The sequence shown here is derived from an EMBL/GenBank/DDBJ whole genome shotgun (WGS) entry which is preliminary data.</text>
</comment>
<evidence type="ECO:0000256" key="1">
    <source>
        <dbReference type="SAM" id="MobiDB-lite"/>
    </source>
</evidence>
<feature type="region of interest" description="Disordered" evidence="1">
    <location>
        <begin position="131"/>
        <end position="156"/>
    </location>
</feature>
<feature type="compositionally biased region" description="Gly residues" evidence="1">
    <location>
        <begin position="143"/>
        <end position="154"/>
    </location>
</feature>
<dbReference type="Proteomes" id="UP000249390">
    <property type="component" value="Unassembled WGS sequence"/>
</dbReference>
<keyword evidence="3" id="KW-1185">Reference proteome</keyword>
<accession>A0A328E8Y4</accession>
<proteinExistence type="predicted"/>
<feature type="region of interest" description="Disordered" evidence="1">
    <location>
        <begin position="180"/>
        <end position="208"/>
    </location>
</feature>
<dbReference type="AlphaFoldDB" id="A0A328E8Y4"/>
<protein>
    <submittedName>
        <fullName evidence="2">Uncharacterized protein</fullName>
    </submittedName>
</protein>
<feature type="compositionally biased region" description="Low complexity" evidence="1">
    <location>
        <begin position="23"/>
        <end position="32"/>
    </location>
</feature>
<dbReference type="PANTHER" id="PTHR33828">
    <property type="entry name" value="OS05G0596200 PROTEIN"/>
    <property type="match status" value="1"/>
</dbReference>
<feature type="region of interest" description="Disordered" evidence="1">
    <location>
        <begin position="16"/>
        <end position="42"/>
    </location>
</feature>
<organism evidence="2 3">
    <name type="scientific">Cuscuta australis</name>
    <dbReference type="NCBI Taxonomy" id="267555"/>
    <lineage>
        <taxon>Eukaryota</taxon>
        <taxon>Viridiplantae</taxon>
        <taxon>Streptophyta</taxon>
        <taxon>Embryophyta</taxon>
        <taxon>Tracheophyta</taxon>
        <taxon>Spermatophyta</taxon>
        <taxon>Magnoliopsida</taxon>
        <taxon>eudicotyledons</taxon>
        <taxon>Gunneridae</taxon>
        <taxon>Pentapetalae</taxon>
        <taxon>asterids</taxon>
        <taxon>lamiids</taxon>
        <taxon>Solanales</taxon>
        <taxon>Convolvulaceae</taxon>
        <taxon>Cuscuteae</taxon>
        <taxon>Cuscuta</taxon>
        <taxon>Cuscuta subgen. Grammica</taxon>
        <taxon>Cuscuta sect. Cleistogrammica</taxon>
    </lineage>
</organism>
<evidence type="ECO:0000313" key="2">
    <source>
        <dbReference type="EMBL" id="RAL53138.1"/>
    </source>
</evidence>
<dbReference type="PANTHER" id="PTHR33828:SF2">
    <property type="entry name" value="NUCLEOLIN"/>
    <property type="match status" value="1"/>
</dbReference>
<feature type="compositionally biased region" description="Basic residues" evidence="1">
    <location>
        <begin position="197"/>
        <end position="208"/>
    </location>
</feature>
<dbReference type="EMBL" id="NQVE01000027">
    <property type="protein sequence ID" value="RAL53138.1"/>
    <property type="molecule type" value="Genomic_DNA"/>
</dbReference>